<evidence type="ECO:0000256" key="9">
    <source>
        <dbReference type="SAM" id="MobiDB-lite"/>
    </source>
</evidence>
<keyword evidence="3" id="KW-0815">Transposition</keyword>
<evidence type="ECO:0000256" key="7">
    <source>
        <dbReference type="ARBA" id="ARBA00023125"/>
    </source>
</evidence>
<dbReference type="GO" id="GO:0003677">
    <property type="term" value="F:DNA binding"/>
    <property type="evidence" value="ECO:0007669"/>
    <property type="project" value="UniProtKB-KW"/>
</dbReference>
<keyword evidence="8" id="KW-0233">DNA recombination</keyword>
<dbReference type="PANTHER" id="PTHR16081:SF0">
    <property type="entry name" value="VERTNIN"/>
    <property type="match status" value="1"/>
</dbReference>
<keyword evidence="5" id="KW-0863">Zinc-finger</keyword>
<name>A0ABD3V2S1_SINWO</name>
<dbReference type="CDD" id="cd22791">
    <property type="entry name" value="OTU_VRTN"/>
    <property type="match status" value="1"/>
</dbReference>
<gene>
    <name evidence="11" type="ORF">ACJMK2_015163</name>
    <name evidence="12" type="ORF">ACJMK2_015269</name>
</gene>
<dbReference type="EMBL" id="JBJQND010000014">
    <property type="protein sequence ID" value="KAL3856073.1"/>
    <property type="molecule type" value="Genomic_DNA"/>
</dbReference>
<dbReference type="AlphaFoldDB" id="A0ABD3V2S1"/>
<dbReference type="PROSITE" id="PS01359">
    <property type="entry name" value="ZF_PHD_1"/>
    <property type="match status" value="1"/>
</dbReference>
<dbReference type="PANTHER" id="PTHR16081">
    <property type="entry name" value="VERTNIN"/>
    <property type="match status" value="1"/>
</dbReference>
<organism evidence="11 13">
    <name type="scientific">Sinanodonta woodiana</name>
    <name type="common">Chinese pond mussel</name>
    <name type="synonym">Anodonta woodiana</name>
    <dbReference type="NCBI Taxonomy" id="1069815"/>
    <lineage>
        <taxon>Eukaryota</taxon>
        <taxon>Metazoa</taxon>
        <taxon>Spiralia</taxon>
        <taxon>Lophotrochozoa</taxon>
        <taxon>Mollusca</taxon>
        <taxon>Bivalvia</taxon>
        <taxon>Autobranchia</taxon>
        <taxon>Heteroconchia</taxon>
        <taxon>Palaeoheterodonta</taxon>
        <taxon>Unionida</taxon>
        <taxon>Unionoidea</taxon>
        <taxon>Unionidae</taxon>
        <taxon>Unioninae</taxon>
        <taxon>Sinanodonta</taxon>
    </lineage>
</organism>
<dbReference type="PROSITE" id="PS50802">
    <property type="entry name" value="OTU"/>
    <property type="match status" value="1"/>
</dbReference>
<evidence type="ECO:0000256" key="6">
    <source>
        <dbReference type="ARBA" id="ARBA00022833"/>
    </source>
</evidence>
<dbReference type="SUPFAM" id="SSF54001">
    <property type="entry name" value="Cysteine proteinases"/>
    <property type="match status" value="1"/>
</dbReference>
<comment type="similarity">
    <text evidence="1">Belongs to the vertnin family.</text>
</comment>
<keyword evidence="4" id="KW-0479">Metal-binding</keyword>
<dbReference type="EMBL" id="JBJQND010000014">
    <property type="protein sequence ID" value="KAL3855966.1"/>
    <property type="molecule type" value="Genomic_DNA"/>
</dbReference>
<evidence type="ECO:0000256" key="5">
    <source>
        <dbReference type="ARBA" id="ARBA00022771"/>
    </source>
</evidence>
<dbReference type="Proteomes" id="UP001634394">
    <property type="component" value="Unassembled WGS sequence"/>
</dbReference>
<accession>A0ABD3V2S1</accession>
<evidence type="ECO:0000256" key="2">
    <source>
        <dbReference type="ARBA" id="ARBA00020188"/>
    </source>
</evidence>
<evidence type="ECO:0000256" key="3">
    <source>
        <dbReference type="ARBA" id="ARBA00022578"/>
    </source>
</evidence>
<evidence type="ECO:0000259" key="10">
    <source>
        <dbReference type="PROSITE" id="PS50802"/>
    </source>
</evidence>
<comment type="caution">
    <text evidence="11">The sequence shown here is derived from an EMBL/GenBank/DDBJ whole genome shotgun (WGS) entry which is preliminary data.</text>
</comment>
<keyword evidence="6" id="KW-0862">Zinc</keyword>
<sequence length="1021" mass="116895">MGPKRAKKYPCGSCSSACAFECVYCITCANWYHRQCQSMSDEELRQWGELDLDYVCISCRSLNGSRFDFVSALQRLGMAARSKDLDKLTAAIDRELLFKPRLSIPVKQHKDFPSADSIASYIMANYVDDVYGNPITTTGDGNCLYNAISILLFGNEALATQLRYLTCIQLVTNMTTYMNHPISNELYLVSSDYDKACFDAGTCGAFSNAWHLLALSDVIMRPIRSIYPNVNGDKDGARIYLNKIFYPSNPLESASPLTVLWYSIGKMPEPNVYYNVNHFAAVTDVIERGINTKRQQSTKRKISSSGSSACESDCYHEDDAADDDNNYDDEATQSRKQLPLKVRQLSFNGSEDGNNTYCYDADGDDGVADDEVKEYADKYIHTLDSVISSHNAPMENENGTDHHENEVFICQNKEGCINKLKQNGKFLSNEDILSILTNTNNCQTDIPPGPKNNVYVVIDITGNSHKGKHEFPDDCGVWDTHAGTTVNQTFLLESENRLRLVYTKNNLICMKQVKNKNITYIPIEPQPEEVLSFHRYYTKLKGDEKFKKRVTTIINAPGQISFIQKLAVVEYCGERSLKINQPHGNSKRNEPYRRTNPNILREAVNDIGETKATDRYLQMNKEDSFTAPKSSRQIQDKIYREKKIKTSEPGNKNLADDLLEILGELHTNDYVQEVIMTKRKSPVIILYTTEQILDLIKNCSGHDKSIIGIDRTFNLGKVFVTAMSYKNGSVINRKTDQYPIFLGPLCLHWESDENTYYKFFSHIREKIGDDKLIFGTDDEKALTNALRSNFCNAEYLYCTKHIKDNIRHSLHKHGCDDLVTKSVFRMLFNEDSGLIFSHDDAEFAKREEDLTMYLKQYPNFEQYFKKFICQKIKMFVYKPLKNKTITSLWTNNNSESINNKLKQVADWKQHKIPELINRLYSVTQGQFIDLHRALYGSGNYKLFGPSSSYLIDETIWRSKTSAEKTRIFTQFLQKQLNSNTSKYIHSSNGKFQCIRPKIDVGRKPGQRKRAKAERTSQMKWR</sequence>
<keyword evidence="13" id="KW-1185">Reference proteome</keyword>
<dbReference type="Gene3D" id="3.30.40.10">
    <property type="entry name" value="Zinc/RING finger domain, C3HC4 (zinc finger)"/>
    <property type="match status" value="1"/>
</dbReference>
<dbReference type="InterPro" id="IPR019786">
    <property type="entry name" value="Zinc_finger_PHD-type_CS"/>
</dbReference>
<evidence type="ECO:0000313" key="12">
    <source>
        <dbReference type="EMBL" id="KAL3856073.1"/>
    </source>
</evidence>
<dbReference type="Gene3D" id="3.90.70.80">
    <property type="match status" value="1"/>
</dbReference>
<dbReference type="GO" id="GO:0008270">
    <property type="term" value="F:zinc ion binding"/>
    <property type="evidence" value="ECO:0007669"/>
    <property type="project" value="UniProtKB-KW"/>
</dbReference>
<dbReference type="InterPro" id="IPR047273">
    <property type="entry name" value="VRTN_OTU_dom"/>
</dbReference>
<feature type="compositionally biased region" description="Acidic residues" evidence="9">
    <location>
        <begin position="319"/>
        <end position="331"/>
    </location>
</feature>
<evidence type="ECO:0000313" key="13">
    <source>
        <dbReference type="Proteomes" id="UP001634394"/>
    </source>
</evidence>
<dbReference type="InterPro" id="IPR003323">
    <property type="entry name" value="OTU_dom"/>
</dbReference>
<evidence type="ECO:0000256" key="1">
    <source>
        <dbReference type="ARBA" id="ARBA00007290"/>
    </source>
</evidence>
<reference evidence="11 13" key="1">
    <citation type="submission" date="2024-11" db="EMBL/GenBank/DDBJ databases">
        <title>Chromosome-level genome assembly of the freshwater bivalve Anodonta woodiana.</title>
        <authorList>
            <person name="Chen X."/>
        </authorList>
    </citation>
    <scope>NUCLEOTIDE SEQUENCE [LARGE SCALE GENOMIC DNA]</scope>
    <source>
        <strain evidence="11">MN2024</strain>
        <tissue evidence="11">Gills</tissue>
    </source>
</reference>
<evidence type="ECO:0000256" key="4">
    <source>
        <dbReference type="ARBA" id="ARBA00022723"/>
    </source>
</evidence>
<keyword evidence="7" id="KW-0238">DNA-binding</keyword>
<feature type="domain" description="OTU" evidence="10">
    <location>
        <begin position="132"/>
        <end position="285"/>
    </location>
</feature>
<dbReference type="InterPro" id="IPR038822">
    <property type="entry name" value="Vertnin-like"/>
</dbReference>
<protein>
    <recommendedName>
        <fullName evidence="2">Vertnin</fullName>
    </recommendedName>
</protein>
<dbReference type="InterPro" id="IPR001207">
    <property type="entry name" value="Transposase_mutator"/>
</dbReference>
<dbReference type="GO" id="GO:0032196">
    <property type="term" value="P:transposition"/>
    <property type="evidence" value="ECO:0007669"/>
    <property type="project" value="UniProtKB-KW"/>
</dbReference>
<dbReference type="Pfam" id="PF00872">
    <property type="entry name" value="Transposase_mut"/>
    <property type="match status" value="1"/>
</dbReference>
<evidence type="ECO:0000256" key="8">
    <source>
        <dbReference type="ARBA" id="ARBA00023172"/>
    </source>
</evidence>
<dbReference type="Pfam" id="PF02338">
    <property type="entry name" value="OTU"/>
    <property type="match status" value="1"/>
</dbReference>
<proteinExistence type="inferred from homology"/>
<feature type="region of interest" description="Disordered" evidence="9">
    <location>
        <begin position="996"/>
        <end position="1021"/>
    </location>
</feature>
<dbReference type="InterPro" id="IPR038765">
    <property type="entry name" value="Papain-like_cys_pep_sf"/>
</dbReference>
<feature type="compositionally biased region" description="Basic and acidic residues" evidence="9">
    <location>
        <begin position="1012"/>
        <end position="1021"/>
    </location>
</feature>
<evidence type="ECO:0000313" key="11">
    <source>
        <dbReference type="EMBL" id="KAL3855966.1"/>
    </source>
</evidence>
<dbReference type="InterPro" id="IPR013083">
    <property type="entry name" value="Znf_RING/FYVE/PHD"/>
</dbReference>
<dbReference type="GO" id="GO:0006310">
    <property type="term" value="P:DNA recombination"/>
    <property type="evidence" value="ECO:0007669"/>
    <property type="project" value="UniProtKB-KW"/>
</dbReference>
<feature type="region of interest" description="Disordered" evidence="9">
    <location>
        <begin position="292"/>
        <end position="335"/>
    </location>
</feature>